<dbReference type="GO" id="GO:0005886">
    <property type="term" value="C:plasma membrane"/>
    <property type="evidence" value="ECO:0007669"/>
    <property type="project" value="UniProtKB-SubCell"/>
</dbReference>
<comment type="similarity">
    <text evidence="2 10">Belongs to the FliR/MopE/SpaR family.</text>
</comment>
<feature type="transmembrane region" description="Helical" evidence="10">
    <location>
        <begin position="12"/>
        <end position="30"/>
    </location>
</feature>
<feature type="transmembrane region" description="Helical" evidence="10">
    <location>
        <begin position="119"/>
        <end position="137"/>
    </location>
</feature>
<keyword evidence="11" id="KW-0969">Cilium</keyword>
<feature type="transmembrane region" description="Helical" evidence="10">
    <location>
        <begin position="42"/>
        <end position="60"/>
    </location>
</feature>
<protein>
    <recommendedName>
        <fullName evidence="3 9">Flagellar biosynthetic protein FliR</fullName>
    </recommendedName>
</protein>
<evidence type="ECO:0000256" key="3">
    <source>
        <dbReference type="ARBA" id="ARBA00021717"/>
    </source>
</evidence>
<dbReference type="AlphaFoldDB" id="A0A3D9HSL0"/>
<dbReference type="GO" id="GO:0006605">
    <property type="term" value="P:protein targeting"/>
    <property type="evidence" value="ECO:0007669"/>
    <property type="project" value="UniProtKB-UniRule"/>
</dbReference>
<dbReference type="GO" id="GO:0009425">
    <property type="term" value="C:bacterial-type flagellum basal body"/>
    <property type="evidence" value="ECO:0007669"/>
    <property type="project" value="UniProtKB-SubCell"/>
</dbReference>
<evidence type="ECO:0000256" key="1">
    <source>
        <dbReference type="ARBA" id="ARBA00002578"/>
    </source>
</evidence>
<keyword evidence="12" id="KW-1185">Reference proteome</keyword>
<keyword evidence="6 10" id="KW-1133">Transmembrane helix</keyword>
<evidence type="ECO:0000256" key="9">
    <source>
        <dbReference type="NCBIfam" id="TIGR01400"/>
    </source>
</evidence>
<feature type="transmembrane region" description="Helical" evidence="10">
    <location>
        <begin position="185"/>
        <end position="206"/>
    </location>
</feature>
<name>A0A3D9HSL0_9PROT</name>
<comment type="caution">
    <text evidence="11">The sequence shown here is derived from an EMBL/GenBank/DDBJ whole genome shotgun (WGS) entry which is preliminary data.</text>
</comment>
<keyword evidence="11" id="KW-0966">Cell projection</keyword>
<dbReference type="PANTHER" id="PTHR30065:SF8">
    <property type="entry name" value="FLAGELLAR BIOSYNTHETIC PROTEIN FLIR"/>
    <property type="match status" value="1"/>
</dbReference>
<comment type="function">
    <text evidence="1 10">Role in flagellar biosynthesis.</text>
</comment>
<comment type="subcellular location">
    <subcellularLocation>
        <location evidence="10">Cell membrane</location>
        <topology evidence="10">Multi-pass membrane protein</topology>
    </subcellularLocation>
    <subcellularLocation>
        <location evidence="10">Bacterial flagellum basal body</location>
    </subcellularLocation>
</comment>
<proteinExistence type="inferred from homology"/>
<organism evidence="11 12">
    <name type="scientific">Aestuariispira insulae</name>
    <dbReference type="NCBI Taxonomy" id="1461337"/>
    <lineage>
        <taxon>Bacteria</taxon>
        <taxon>Pseudomonadati</taxon>
        <taxon>Pseudomonadota</taxon>
        <taxon>Alphaproteobacteria</taxon>
        <taxon>Rhodospirillales</taxon>
        <taxon>Kiloniellaceae</taxon>
        <taxon>Aestuariispira</taxon>
    </lineage>
</organism>
<gene>
    <name evidence="11" type="ORF">DFP90_102498</name>
</gene>
<evidence type="ECO:0000256" key="7">
    <source>
        <dbReference type="ARBA" id="ARBA00023136"/>
    </source>
</evidence>
<feature type="transmembrane region" description="Helical" evidence="10">
    <location>
        <begin position="144"/>
        <end position="165"/>
    </location>
</feature>
<dbReference type="RefSeq" id="WP_115936009.1">
    <property type="nucleotide sequence ID" value="NZ_QRDW01000002.1"/>
</dbReference>
<evidence type="ECO:0000256" key="5">
    <source>
        <dbReference type="ARBA" id="ARBA00022692"/>
    </source>
</evidence>
<accession>A0A3D9HSL0</accession>
<dbReference type="PRINTS" id="PR00953">
    <property type="entry name" value="TYPE3IMRPROT"/>
</dbReference>
<dbReference type="InterPro" id="IPR006303">
    <property type="entry name" value="FliR"/>
</dbReference>
<dbReference type="EMBL" id="QRDW01000002">
    <property type="protein sequence ID" value="RED52477.1"/>
    <property type="molecule type" value="Genomic_DNA"/>
</dbReference>
<reference evidence="11 12" key="1">
    <citation type="submission" date="2018-07" db="EMBL/GenBank/DDBJ databases">
        <title>Genomic Encyclopedia of Type Strains, Phase III (KMG-III): the genomes of soil and plant-associated and newly described type strains.</title>
        <authorList>
            <person name="Whitman W."/>
        </authorList>
    </citation>
    <scope>NUCLEOTIDE SEQUENCE [LARGE SCALE GENOMIC DNA]</scope>
    <source>
        <strain evidence="11 12">CECT 8488</strain>
    </source>
</reference>
<evidence type="ECO:0000313" key="12">
    <source>
        <dbReference type="Proteomes" id="UP000256845"/>
    </source>
</evidence>
<evidence type="ECO:0000256" key="4">
    <source>
        <dbReference type="ARBA" id="ARBA00022475"/>
    </source>
</evidence>
<keyword evidence="11" id="KW-0282">Flagellum</keyword>
<keyword evidence="8 10" id="KW-0975">Bacterial flagellum</keyword>
<keyword evidence="4 10" id="KW-1003">Cell membrane</keyword>
<evidence type="ECO:0000313" key="11">
    <source>
        <dbReference type="EMBL" id="RED52477.1"/>
    </source>
</evidence>
<sequence>MYSELVPFEAYQFFMVFARLSAVVLLMPTLGESYISPRVRLFLALGITLITTPIVADRIPPLPDSILALFLLIGGEILIGVFLGQVMRILSSALSTAGTVIAFVTGFANAMLFNPMISSQGSLHSVFLSMLGSVIILATDVHHLMIGAIVDSYFMFNPGVMPILGDMSNSITRLVADSFLMGMQLASPFLLLSIMYNVLLGLLARLMPQFQVFFIGLPLQIILGLALFGIVISSMMLWFMRYFTEGLSPFLLLN</sequence>
<dbReference type="NCBIfam" id="TIGR01400">
    <property type="entry name" value="fliR"/>
    <property type="match status" value="1"/>
</dbReference>
<keyword evidence="7 10" id="KW-0472">Membrane</keyword>
<dbReference type="Pfam" id="PF01311">
    <property type="entry name" value="Bac_export_1"/>
    <property type="match status" value="1"/>
</dbReference>
<keyword evidence="5 10" id="KW-0812">Transmembrane</keyword>
<dbReference type="InterPro" id="IPR002010">
    <property type="entry name" value="T3SS_IM_R"/>
</dbReference>
<feature type="transmembrane region" description="Helical" evidence="10">
    <location>
        <begin position="66"/>
        <end position="86"/>
    </location>
</feature>
<evidence type="ECO:0000256" key="6">
    <source>
        <dbReference type="ARBA" id="ARBA00022989"/>
    </source>
</evidence>
<evidence type="ECO:0000256" key="2">
    <source>
        <dbReference type="ARBA" id="ARBA00009772"/>
    </source>
</evidence>
<dbReference type="OrthoDB" id="9779817at2"/>
<evidence type="ECO:0000256" key="8">
    <source>
        <dbReference type="ARBA" id="ARBA00023143"/>
    </source>
</evidence>
<dbReference type="GO" id="GO:0044780">
    <property type="term" value="P:bacterial-type flagellum assembly"/>
    <property type="evidence" value="ECO:0007669"/>
    <property type="project" value="UniProtKB-UniRule"/>
</dbReference>
<dbReference type="Proteomes" id="UP000256845">
    <property type="component" value="Unassembled WGS sequence"/>
</dbReference>
<evidence type="ECO:0000256" key="10">
    <source>
        <dbReference type="RuleBase" id="RU362071"/>
    </source>
</evidence>
<feature type="transmembrane region" description="Helical" evidence="10">
    <location>
        <begin position="93"/>
        <end position="113"/>
    </location>
</feature>
<dbReference type="PANTHER" id="PTHR30065">
    <property type="entry name" value="FLAGELLAR BIOSYNTHETIC PROTEIN FLIR"/>
    <property type="match status" value="1"/>
</dbReference>
<feature type="transmembrane region" description="Helical" evidence="10">
    <location>
        <begin position="213"/>
        <end position="240"/>
    </location>
</feature>